<evidence type="ECO:0000313" key="3">
    <source>
        <dbReference type="Proteomes" id="UP000634136"/>
    </source>
</evidence>
<feature type="compositionally biased region" description="Basic and acidic residues" evidence="1">
    <location>
        <begin position="1"/>
        <end position="10"/>
    </location>
</feature>
<reference evidence="2" key="1">
    <citation type="submission" date="2020-09" db="EMBL/GenBank/DDBJ databases">
        <title>Genome-Enabled Discovery of Anthraquinone Biosynthesis in Senna tora.</title>
        <authorList>
            <person name="Kang S.-H."/>
            <person name="Pandey R.P."/>
            <person name="Lee C.-M."/>
            <person name="Sim J.-S."/>
            <person name="Jeong J.-T."/>
            <person name="Choi B.-S."/>
            <person name="Jung M."/>
            <person name="Ginzburg D."/>
            <person name="Zhao K."/>
            <person name="Won S.Y."/>
            <person name="Oh T.-J."/>
            <person name="Yu Y."/>
            <person name="Kim N.-H."/>
            <person name="Lee O.R."/>
            <person name="Lee T.-H."/>
            <person name="Bashyal P."/>
            <person name="Kim T.-S."/>
            <person name="Lee W.-H."/>
            <person name="Kawkins C."/>
            <person name="Kim C.-K."/>
            <person name="Kim J.S."/>
            <person name="Ahn B.O."/>
            <person name="Rhee S.Y."/>
            <person name="Sohng J.K."/>
        </authorList>
    </citation>
    <scope>NUCLEOTIDE SEQUENCE</scope>
    <source>
        <tissue evidence="2">Leaf</tissue>
    </source>
</reference>
<feature type="compositionally biased region" description="Polar residues" evidence="1">
    <location>
        <begin position="11"/>
        <end position="25"/>
    </location>
</feature>
<proteinExistence type="predicted"/>
<dbReference type="Proteomes" id="UP000634136">
    <property type="component" value="Unassembled WGS sequence"/>
</dbReference>
<protein>
    <submittedName>
        <fullName evidence="2">Uncharacterized protein</fullName>
    </submittedName>
</protein>
<evidence type="ECO:0000313" key="2">
    <source>
        <dbReference type="EMBL" id="KAF7842180.1"/>
    </source>
</evidence>
<evidence type="ECO:0000256" key="1">
    <source>
        <dbReference type="SAM" id="MobiDB-lite"/>
    </source>
</evidence>
<comment type="caution">
    <text evidence="2">The sequence shown here is derived from an EMBL/GenBank/DDBJ whole genome shotgun (WGS) entry which is preliminary data.</text>
</comment>
<gene>
    <name evidence="2" type="ORF">G2W53_004478</name>
</gene>
<feature type="region of interest" description="Disordered" evidence="1">
    <location>
        <begin position="1"/>
        <end position="25"/>
    </location>
</feature>
<dbReference type="EMBL" id="JAAIUW010000002">
    <property type="protein sequence ID" value="KAF7842180.1"/>
    <property type="molecule type" value="Genomic_DNA"/>
</dbReference>
<dbReference type="AlphaFoldDB" id="A0A834XCY4"/>
<sequence>METEKIERSNPDSTGETSRSLAVET</sequence>
<organism evidence="2 3">
    <name type="scientific">Senna tora</name>
    <dbReference type="NCBI Taxonomy" id="362788"/>
    <lineage>
        <taxon>Eukaryota</taxon>
        <taxon>Viridiplantae</taxon>
        <taxon>Streptophyta</taxon>
        <taxon>Embryophyta</taxon>
        <taxon>Tracheophyta</taxon>
        <taxon>Spermatophyta</taxon>
        <taxon>Magnoliopsida</taxon>
        <taxon>eudicotyledons</taxon>
        <taxon>Gunneridae</taxon>
        <taxon>Pentapetalae</taxon>
        <taxon>rosids</taxon>
        <taxon>fabids</taxon>
        <taxon>Fabales</taxon>
        <taxon>Fabaceae</taxon>
        <taxon>Caesalpinioideae</taxon>
        <taxon>Cassia clade</taxon>
        <taxon>Senna</taxon>
    </lineage>
</organism>
<accession>A0A834XCY4</accession>
<name>A0A834XCY4_9FABA</name>
<keyword evidence="3" id="KW-1185">Reference proteome</keyword>